<proteinExistence type="predicted"/>
<dbReference type="EMBL" id="GBRH01199222">
    <property type="protein sequence ID" value="JAD98673.1"/>
    <property type="molecule type" value="Transcribed_RNA"/>
</dbReference>
<protein>
    <submittedName>
        <fullName evidence="1">HSP60-2 (HEAT SHOCK PROTEIN 60-2)</fullName>
    </submittedName>
</protein>
<keyword evidence="1" id="KW-0346">Stress response</keyword>
<reference evidence="1" key="1">
    <citation type="submission" date="2014-09" db="EMBL/GenBank/DDBJ databases">
        <authorList>
            <person name="Magalhaes I.L.F."/>
            <person name="Oliveira U."/>
            <person name="Santos F.R."/>
            <person name="Vidigal T.H.D.A."/>
            <person name="Brescovit A.D."/>
            <person name="Santos A.J."/>
        </authorList>
    </citation>
    <scope>NUCLEOTIDE SEQUENCE</scope>
    <source>
        <tissue evidence="1">Shoot tissue taken approximately 20 cm above the soil surface</tissue>
    </source>
</reference>
<name>A0A0A9EI48_ARUDO</name>
<accession>A0A0A9EI48</accession>
<sequence>MTMAPSTPAFAAMVIKGAFKEFLII</sequence>
<evidence type="ECO:0000313" key="1">
    <source>
        <dbReference type="EMBL" id="JAD98673.1"/>
    </source>
</evidence>
<reference evidence="1" key="2">
    <citation type="journal article" date="2015" name="Data Brief">
        <title>Shoot transcriptome of the giant reed, Arundo donax.</title>
        <authorList>
            <person name="Barrero R.A."/>
            <person name="Guerrero F.D."/>
            <person name="Moolhuijzen P."/>
            <person name="Goolsby J.A."/>
            <person name="Tidwell J."/>
            <person name="Bellgard S.E."/>
            <person name="Bellgard M.I."/>
        </authorList>
    </citation>
    <scope>NUCLEOTIDE SEQUENCE</scope>
    <source>
        <tissue evidence="1">Shoot tissue taken approximately 20 cm above the soil surface</tissue>
    </source>
</reference>
<dbReference type="AlphaFoldDB" id="A0A0A9EI48"/>
<organism evidence="1">
    <name type="scientific">Arundo donax</name>
    <name type="common">Giant reed</name>
    <name type="synonym">Donax arundinaceus</name>
    <dbReference type="NCBI Taxonomy" id="35708"/>
    <lineage>
        <taxon>Eukaryota</taxon>
        <taxon>Viridiplantae</taxon>
        <taxon>Streptophyta</taxon>
        <taxon>Embryophyta</taxon>
        <taxon>Tracheophyta</taxon>
        <taxon>Spermatophyta</taxon>
        <taxon>Magnoliopsida</taxon>
        <taxon>Liliopsida</taxon>
        <taxon>Poales</taxon>
        <taxon>Poaceae</taxon>
        <taxon>PACMAD clade</taxon>
        <taxon>Arundinoideae</taxon>
        <taxon>Arundineae</taxon>
        <taxon>Arundo</taxon>
    </lineage>
</organism>